<evidence type="ECO:0000256" key="1">
    <source>
        <dbReference type="SAM" id="Coils"/>
    </source>
</evidence>
<dbReference type="OrthoDB" id="49185at2759"/>
<dbReference type="Proteomes" id="UP000053237">
    <property type="component" value="Unassembled WGS sequence"/>
</dbReference>
<dbReference type="EMBL" id="CAIX01000005">
    <property type="protein sequence ID" value="CCI40009.1"/>
    <property type="molecule type" value="Genomic_DNA"/>
</dbReference>
<reference evidence="2 3" key="1">
    <citation type="submission" date="2012-05" db="EMBL/GenBank/DDBJ databases">
        <title>Recombination and specialization in a pathogen metapopulation.</title>
        <authorList>
            <person name="Gardiner A."/>
            <person name="Kemen E."/>
            <person name="Schultz-Larsen T."/>
            <person name="MacLean D."/>
            <person name="Van Oosterhout C."/>
            <person name="Jones J.D.G."/>
        </authorList>
    </citation>
    <scope>NUCLEOTIDE SEQUENCE [LARGE SCALE GENOMIC DNA]</scope>
    <source>
        <strain evidence="2 3">Ac Nc2</strain>
    </source>
</reference>
<proteinExistence type="predicted"/>
<dbReference type="AlphaFoldDB" id="A0A024FZJ1"/>
<accession>A0A024FZJ1</accession>
<feature type="coiled-coil region" evidence="1">
    <location>
        <begin position="62"/>
        <end position="124"/>
    </location>
</feature>
<keyword evidence="1" id="KW-0175">Coiled coil</keyword>
<gene>
    <name evidence="2" type="ORF">BN9_007930</name>
</gene>
<evidence type="ECO:0000313" key="3">
    <source>
        <dbReference type="Proteomes" id="UP000053237"/>
    </source>
</evidence>
<dbReference type="Gene3D" id="3.30.160.570">
    <property type="entry name" value="Ncd80 complex, Spc24 subunit"/>
    <property type="match status" value="1"/>
</dbReference>
<evidence type="ECO:0000313" key="2">
    <source>
        <dbReference type="EMBL" id="CCI40009.1"/>
    </source>
</evidence>
<dbReference type="InParanoid" id="A0A024FZJ1"/>
<protein>
    <recommendedName>
        <fullName evidence="4">Kinetochore protein Spc24</fullName>
    </recommendedName>
</protein>
<sequence length="259" mass="30531">MMSIDKPTDNHMEIDNMEDDTLSGEYFYRSRFTNRLSMSNKQNELSWNEVKDILNDVENLYLQDAQRDSQQIQKLVRNQNQIEETCFKKQNESKMRLQELLSQVQQSEEENNKANAHAEYIRNKIQEIDNGKRKLMAQLAGIQSDEQYPFPLCFNIRNYYLEHQANLLTKYEEARKEILSYCELHQADIPRAKHQLSLYASITGIKWTLTAPIVGGEIYAPSRQNMFHFEFNIDDDEFEAANAIWDKIDDLFDDGDHDL</sequence>
<keyword evidence="3" id="KW-1185">Reference proteome</keyword>
<name>A0A024FZJ1_9STRA</name>
<comment type="caution">
    <text evidence="2">The sequence shown here is derived from an EMBL/GenBank/DDBJ whole genome shotgun (WGS) entry which is preliminary data.</text>
</comment>
<organism evidence="2 3">
    <name type="scientific">Albugo candida</name>
    <dbReference type="NCBI Taxonomy" id="65357"/>
    <lineage>
        <taxon>Eukaryota</taxon>
        <taxon>Sar</taxon>
        <taxon>Stramenopiles</taxon>
        <taxon>Oomycota</taxon>
        <taxon>Peronosporomycetes</taxon>
        <taxon>Albuginales</taxon>
        <taxon>Albuginaceae</taxon>
        <taxon>Albugo</taxon>
    </lineage>
</organism>
<evidence type="ECO:0008006" key="4">
    <source>
        <dbReference type="Google" id="ProtNLM"/>
    </source>
</evidence>